<sequence length="357" mass="40843">MGPNGPRPTCSTTEFESVICRYMINTKLLQDSYTYFETELGLLAYTYGKQARYNDEKMVCSIVGYFTKKPTNRLQTATGRFIEKLMYEGNEGNLDFDEHLVSLPKSIKKQLKRYTLVDQNSGERLLIIPVQDVVKVYSPRESLREIVNESSKIDSKRRKAILKLITLLQRYNIKIGDLGLYGSLQIGVANKSDKVDIDLLIFGIENYSKLQILTEQQNYKLNVDSKYKSIREFLPWKKARQCRDSCSKIFIDEKSHADIKIVRKQNDPISFDFQNLELERESFAAKGVVLDSNQGLSTPSVFKVQIAEQIYTVGTRIYVYIGAAKEGNTVVIKGRKIKGKNAILVANAKDNFIYPIY</sequence>
<reference evidence="1 2" key="1">
    <citation type="journal article" date="2015" name="Nature">
        <title>rRNA introns, odd ribosomes, and small enigmatic genomes across a large radiation of phyla.</title>
        <authorList>
            <person name="Brown C.T."/>
            <person name="Hug L.A."/>
            <person name="Thomas B.C."/>
            <person name="Sharon I."/>
            <person name="Castelle C.J."/>
            <person name="Singh A."/>
            <person name="Wilkins M.J."/>
            <person name="Williams K.H."/>
            <person name="Banfield J.F."/>
        </authorList>
    </citation>
    <scope>NUCLEOTIDE SEQUENCE [LARGE SCALE GENOMIC DNA]</scope>
</reference>
<evidence type="ECO:0000313" key="2">
    <source>
        <dbReference type="Proteomes" id="UP000034086"/>
    </source>
</evidence>
<name>A0A0G1M6Q3_9BACT</name>
<dbReference type="EMBL" id="LCKQ01000006">
    <property type="protein sequence ID" value="KKU03984.1"/>
    <property type="molecule type" value="Genomic_DNA"/>
</dbReference>
<organism evidence="1 2">
    <name type="scientific">Candidatus Woesebacteria bacterium GW2011_GWE1_45_18</name>
    <dbReference type="NCBI Taxonomy" id="1618598"/>
    <lineage>
        <taxon>Bacteria</taxon>
        <taxon>Candidatus Woeseibacteriota</taxon>
    </lineage>
</organism>
<proteinExistence type="predicted"/>
<dbReference type="Proteomes" id="UP000034086">
    <property type="component" value="Unassembled WGS sequence"/>
</dbReference>
<accession>A0A0G1M6Q3</accession>
<gene>
    <name evidence="1" type="ORF">UX03_C0006G0014</name>
</gene>
<evidence type="ECO:0000313" key="1">
    <source>
        <dbReference type="EMBL" id="KKU03984.1"/>
    </source>
</evidence>
<protein>
    <recommendedName>
        <fullName evidence="3">Polymerase nucleotidyl transferase domain-containing protein</fullName>
    </recommendedName>
</protein>
<evidence type="ECO:0008006" key="3">
    <source>
        <dbReference type="Google" id="ProtNLM"/>
    </source>
</evidence>
<dbReference type="AlphaFoldDB" id="A0A0G1M6Q3"/>
<comment type="caution">
    <text evidence="1">The sequence shown here is derived from an EMBL/GenBank/DDBJ whole genome shotgun (WGS) entry which is preliminary data.</text>
</comment>